<dbReference type="InterPro" id="IPR001609">
    <property type="entry name" value="Myosin_head_motor_dom-like"/>
</dbReference>
<evidence type="ECO:0000259" key="18">
    <source>
        <dbReference type="PROSITE" id="PS51757"/>
    </source>
</evidence>
<dbReference type="GO" id="GO:0006897">
    <property type="term" value="P:endocytosis"/>
    <property type="evidence" value="ECO:0007669"/>
    <property type="project" value="TreeGrafter"/>
</dbReference>
<dbReference type="Pfam" id="PF06017">
    <property type="entry name" value="Myosin_TH1"/>
    <property type="match status" value="1"/>
</dbReference>
<dbReference type="Pfam" id="PF00063">
    <property type="entry name" value="Myosin_head"/>
    <property type="match status" value="1"/>
</dbReference>
<keyword evidence="5" id="KW-0677">Repeat</keyword>
<dbReference type="FunFam" id="1.20.5.190:FF:000007">
    <property type="entry name" value="Myosin-ib isoform 2"/>
    <property type="match status" value="1"/>
</dbReference>
<dbReference type="GO" id="GO:0005886">
    <property type="term" value="C:plasma membrane"/>
    <property type="evidence" value="ECO:0007669"/>
    <property type="project" value="TreeGrafter"/>
</dbReference>
<keyword evidence="9" id="KW-0112">Calmodulin-binding</keyword>
<evidence type="ECO:0000256" key="12">
    <source>
        <dbReference type="ARBA" id="ARBA00023203"/>
    </source>
</evidence>
<evidence type="ECO:0000256" key="7">
    <source>
        <dbReference type="ARBA" id="ARBA00022840"/>
    </source>
</evidence>
<dbReference type="Pfam" id="PF00612">
    <property type="entry name" value="IQ"/>
    <property type="match status" value="2"/>
</dbReference>
<dbReference type="AlphaFoldDB" id="A0A9Q9WNM2"/>
<dbReference type="FunFam" id="1.20.120.720:FF:000004">
    <property type="entry name" value="unconventional myosin-Ib isoform X1"/>
    <property type="match status" value="1"/>
</dbReference>
<dbReference type="GO" id="GO:0005902">
    <property type="term" value="C:microvillus"/>
    <property type="evidence" value="ECO:0007669"/>
    <property type="project" value="TreeGrafter"/>
</dbReference>
<keyword evidence="3" id="KW-1017">Isopeptide bond</keyword>
<dbReference type="GO" id="GO:0005516">
    <property type="term" value="F:calmodulin binding"/>
    <property type="evidence" value="ECO:0007669"/>
    <property type="project" value="UniProtKB-KW"/>
</dbReference>
<keyword evidence="8" id="KW-0832">Ubl conjugation</keyword>
<evidence type="ECO:0000256" key="16">
    <source>
        <dbReference type="PROSITE-ProRule" id="PRU00782"/>
    </source>
</evidence>
<protein>
    <recommendedName>
        <fullName evidence="14">Unconventional myosin-Ib</fullName>
    </recommendedName>
    <alternativeName>
        <fullName evidence="15">Myosin I alpha</fullName>
    </alternativeName>
</protein>
<keyword evidence="4" id="KW-0597">Phosphoprotein</keyword>
<feature type="domain" description="Myosin motor" evidence="17">
    <location>
        <begin position="12"/>
        <end position="700"/>
    </location>
</feature>
<evidence type="ECO:0000256" key="3">
    <source>
        <dbReference type="ARBA" id="ARBA00022499"/>
    </source>
</evidence>
<dbReference type="Proteomes" id="UP001155660">
    <property type="component" value="Chromosome B9"/>
</dbReference>
<dbReference type="GO" id="GO:0030048">
    <property type="term" value="P:actin filament-based movement"/>
    <property type="evidence" value="ECO:0007669"/>
    <property type="project" value="TreeGrafter"/>
</dbReference>
<evidence type="ECO:0000256" key="4">
    <source>
        <dbReference type="ARBA" id="ARBA00022553"/>
    </source>
</evidence>
<dbReference type="SMR" id="A0A9Q9WNM2"/>
<comment type="subcellular location">
    <subcellularLocation>
        <location evidence="1">Cytoplasm</location>
        <location evidence="1">Cell cortex</location>
    </subcellularLocation>
</comment>
<accession>A0A9Q9WNM2</accession>
<dbReference type="GO" id="GO:0005903">
    <property type="term" value="C:brush border"/>
    <property type="evidence" value="ECO:0007669"/>
    <property type="project" value="TreeGrafter"/>
</dbReference>
<evidence type="ECO:0000256" key="10">
    <source>
        <dbReference type="ARBA" id="ARBA00023123"/>
    </source>
</evidence>
<dbReference type="GeneID" id="109078018"/>
<dbReference type="PROSITE" id="PS50096">
    <property type="entry name" value="IQ"/>
    <property type="match status" value="3"/>
</dbReference>
<dbReference type="GO" id="GO:0005938">
    <property type="term" value="C:cell cortex"/>
    <property type="evidence" value="ECO:0007669"/>
    <property type="project" value="UniProtKB-SubCell"/>
</dbReference>
<feature type="region of interest" description="Actin-binding" evidence="16">
    <location>
        <begin position="577"/>
        <end position="599"/>
    </location>
</feature>
<evidence type="ECO:0000256" key="6">
    <source>
        <dbReference type="ARBA" id="ARBA00022741"/>
    </source>
</evidence>
<evidence type="ECO:0000256" key="5">
    <source>
        <dbReference type="ARBA" id="ARBA00022737"/>
    </source>
</evidence>
<feature type="binding site" evidence="16">
    <location>
        <begin position="105"/>
        <end position="112"/>
    </location>
    <ligand>
        <name>ATP</name>
        <dbReference type="ChEBI" id="CHEBI:30616"/>
    </ligand>
</feature>
<evidence type="ECO:0000256" key="13">
    <source>
        <dbReference type="ARBA" id="ARBA00058091"/>
    </source>
</evidence>
<dbReference type="GO" id="GO:0005524">
    <property type="term" value="F:ATP binding"/>
    <property type="evidence" value="ECO:0007669"/>
    <property type="project" value="UniProtKB-UniRule"/>
</dbReference>
<dbReference type="FunFam" id="3.40.850.10:FF:000101">
    <property type="entry name" value="Slow myosin heavy chain 2"/>
    <property type="match status" value="1"/>
</dbReference>
<dbReference type="InterPro" id="IPR000048">
    <property type="entry name" value="IQ_motif_EF-hand-BS"/>
</dbReference>
<dbReference type="GO" id="GO:0000146">
    <property type="term" value="F:microfilament motor activity"/>
    <property type="evidence" value="ECO:0007669"/>
    <property type="project" value="TreeGrafter"/>
</dbReference>
<evidence type="ECO:0000313" key="19">
    <source>
        <dbReference type="RefSeq" id="XP_042586694.1"/>
    </source>
</evidence>
<dbReference type="FunFam" id="1.10.10.820:FF:000001">
    <property type="entry name" value="Myosin heavy chain"/>
    <property type="match status" value="1"/>
</dbReference>
<evidence type="ECO:0000256" key="8">
    <source>
        <dbReference type="ARBA" id="ARBA00022843"/>
    </source>
</evidence>
<evidence type="ECO:0000256" key="11">
    <source>
        <dbReference type="ARBA" id="ARBA00023175"/>
    </source>
</evidence>
<keyword evidence="11 16" id="KW-0505">Motor protein</keyword>
<dbReference type="GO" id="GO:0016459">
    <property type="term" value="C:myosin complex"/>
    <property type="evidence" value="ECO:0007669"/>
    <property type="project" value="UniProtKB-KW"/>
</dbReference>
<feature type="domain" description="TH1" evidence="18">
    <location>
        <begin position="893"/>
        <end position="1079"/>
    </location>
</feature>
<dbReference type="PANTHER" id="PTHR13140">
    <property type="entry name" value="MYOSIN"/>
    <property type="match status" value="1"/>
</dbReference>
<comment type="function">
    <text evidence="13">Motor protein that may participate in process critical to neuronal development and function such as cell migration, neurite outgrowth and vesicular transport.</text>
</comment>
<keyword evidence="6 16" id="KW-0547">Nucleotide-binding</keyword>
<evidence type="ECO:0000256" key="15">
    <source>
        <dbReference type="ARBA" id="ARBA00083826"/>
    </source>
</evidence>
<dbReference type="PROSITE" id="PS51456">
    <property type="entry name" value="MYOSIN_MOTOR"/>
    <property type="match status" value="1"/>
</dbReference>
<dbReference type="GO" id="GO:0051015">
    <property type="term" value="F:actin filament binding"/>
    <property type="evidence" value="ECO:0007669"/>
    <property type="project" value="TreeGrafter"/>
</dbReference>
<keyword evidence="7 16" id="KW-0067">ATP-binding</keyword>
<evidence type="ECO:0000259" key="17">
    <source>
        <dbReference type="PROSITE" id="PS51456"/>
    </source>
</evidence>
<dbReference type="PROSITE" id="PS51757">
    <property type="entry name" value="TH1"/>
    <property type="match status" value="1"/>
</dbReference>
<keyword evidence="12 16" id="KW-0009">Actin-binding</keyword>
<dbReference type="InterPro" id="IPR010926">
    <property type="entry name" value="Myosin_TH1"/>
</dbReference>
<sequence length="1080" mass="124524">MEVKTSLLDNMIGVGDMVLIEPLSEDTFIENLRKRFEHNEIYTYIGSVVISMNPYKSLPIYTAEKVEEYRNRNFYELSPHIYALADEAYRSLRDQDKDQCILITGESGAGKTEASKFVMSYVAAVCGKGQEVNKVKEQLLQSNPVLEAFGNAKTVRNDNSSRFGKYMDIEFDFKGDPLGGVISNYLLEKSRVVKQPRGERNFHIFYQLLSGASDDTLKKLKLDRDFSKYNYLSLDSATVNGLDDAACFRTVRNAMQIVGFMEDEVQSVLELVAAVLKLGNLEFKPESRCNGFDESRIKDKNDLKEMCELLGIEQSVLERAFSFRTVEAKMEKVSTTLNVAQAYYARDALAKNLYSRLFSWLVNRINESIKAQTKSRKKVMGVLDIYGFEIFENGDNSFEQFIINYCNEKLQQIFIELTLREEQEEYIREGIEWTNIEYFNNAIICDLIENNKNGILAMLDEECLRPGTVTDETFLDKLNTVCAEHQHFESRQSKNSKFLTDHSLPHNCFRIQHYAGKVLYRVEGFVDKNNDLLYRDLSQAMYKANHSLIKILFPEGNPAKVNLKRPLTAGFQFRASVGTLMKNLLTKNPNYIRCIKPNDKKAAHIFTDSLVCHQVRYLGLMENVRVRRAGYAFRQAYEPCLERYKMLCKQTWPHWKGPAREGVEVLLKNLQVPAEEFAYGRSKIFIRNPRTLFFLEEKRRQCLEDLATLIQKIYRGWKCRTHFLLLKKSQVVVAAWYRRFAQQKKYQNIRSSALVVQSYIRGWKARKLLRELKHKKRCEEAVTTISAYWHGTQVRREYRKFFRANAGKKIYDFTIQRIMQKYFMGLKKTMPSMSPVDKSWPARPYGFLDGMHQELRRIFHLWRCKKYRSQFTEEKKATYEEKLAASELFKDKKALYPSSVGQPFKGDYVEITKNPKYQKLNSLVEDKVLLADVVSKINRANGKGAPRIFLLTKKSLVLADQKTGQVKASVPLLDLSSVSVSTQSDGFFALKLKEGSTSAAKGDFLLSSDRLIEIITKLHRIGAASAERNQINIDISDEFLVQFKQDKVCVKFIPGTPKNGNGVACKRKNNRLLEVSVPSP</sequence>
<dbReference type="SMART" id="SM00015">
    <property type="entry name" value="IQ"/>
    <property type="match status" value="4"/>
</dbReference>
<keyword evidence="10 16" id="KW-0518">Myosin</keyword>
<dbReference type="CDD" id="cd23767">
    <property type="entry name" value="IQCD"/>
    <property type="match status" value="1"/>
</dbReference>
<proteinExistence type="inferred from homology"/>
<evidence type="ECO:0000256" key="14">
    <source>
        <dbReference type="ARBA" id="ARBA00068082"/>
    </source>
</evidence>
<dbReference type="InterPro" id="IPR036072">
    <property type="entry name" value="MYSc_Myo1"/>
</dbReference>
<dbReference type="PANTHER" id="PTHR13140:SF802">
    <property type="entry name" value="UNCONVENTIONAL MYOSIN-IB ISOFORM X1"/>
    <property type="match status" value="1"/>
</dbReference>
<gene>
    <name evidence="19" type="primary">myo1b</name>
</gene>
<comment type="similarity">
    <text evidence="2 16">Belongs to the TRAFAC class myosin-kinesin ATPase superfamily. Myosin family.</text>
</comment>
<dbReference type="RefSeq" id="XP_042586694.1">
    <property type="nucleotide sequence ID" value="XM_042730760.1"/>
</dbReference>
<name>A0A9Q9WNM2_CYPCA</name>
<evidence type="ECO:0000256" key="1">
    <source>
        <dbReference type="ARBA" id="ARBA00004544"/>
    </source>
</evidence>
<dbReference type="CDD" id="cd01378">
    <property type="entry name" value="MYSc_Myo1"/>
    <property type="match status" value="1"/>
</dbReference>
<organism evidence="19">
    <name type="scientific">Cyprinus carpio</name>
    <name type="common">Common carp</name>
    <dbReference type="NCBI Taxonomy" id="7962"/>
    <lineage>
        <taxon>Eukaryota</taxon>
        <taxon>Metazoa</taxon>
        <taxon>Chordata</taxon>
        <taxon>Craniata</taxon>
        <taxon>Vertebrata</taxon>
        <taxon>Euteleostomi</taxon>
        <taxon>Actinopterygii</taxon>
        <taxon>Neopterygii</taxon>
        <taxon>Teleostei</taxon>
        <taxon>Ostariophysi</taxon>
        <taxon>Cypriniformes</taxon>
        <taxon>Cyprinidae</taxon>
        <taxon>Cyprininae</taxon>
        <taxon>Cyprinus</taxon>
    </lineage>
</organism>
<evidence type="ECO:0000256" key="9">
    <source>
        <dbReference type="ARBA" id="ARBA00022860"/>
    </source>
</evidence>
<dbReference type="SMART" id="SM00242">
    <property type="entry name" value="MYSc"/>
    <property type="match status" value="1"/>
</dbReference>
<dbReference type="GO" id="GO:0007015">
    <property type="term" value="P:actin filament organization"/>
    <property type="evidence" value="ECO:0007669"/>
    <property type="project" value="TreeGrafter"/>
</dbReference>
<dbReference type="FunFam" id="1.20.58.530:FF:000004">
    <property type="entry name" value="Unconventional myosin ID"/>
    <property type="match status" value="1"/>
</dbReference>
<reference evidence="19" key="1">
    <citation type="submission" date="2025-08" db="UniProtKB">
        <authorList>
            <consortium name="RefSeq"/>
        </authorList>
    </citation>
    <scope>IDENTIFICATION</scope>
    <source>
        <tissue evidence="19">Muscle</tissue>
    </source>
</reference>
<evidence type="ECO:0000256" key="2">
    <source>
        <dbReference type="ARBA" id="ARBA00008314"/>
    </source>
</evidence>